<gene>
    <name evidence="1" type="ORF">MANES_16G059250v8</name>
</gene>
<evidence type="ECO:0000313" key="2">
    <source>
        <dbReference type="Proteomes" id="UP000091857"/>
    </source>
</evidence>
<reference evidence="2" key="1">
    <citation type="journal article" date="2016" name="Nat. Biotechnol.">
        <title>Sequencing wild and cultivated cassava and related species reveals extensive interspecific hybridization and genetic diversity.</title>
        <authorList>
            <person name="Bredeson J.V."/>
            <person name="Lyons J.B."/>
            <person name="Prochnik S.E."/>
            <person name="Wu G.A."/>
            <person name="Ha C.M."/>
            <person name="Edsinger-Gonzales E."/>
            <person name="Grimwood J."/>
            <person name="Schmutz J."/>
            <person name="Rabbi I.Y."/>
            <person name="Egesi C."/>
            <person name="Nauluvula P."/>
            <person name="Lebot V."/>
            <person name="Ndunguru J."/>
            <person name="Mkamilo G."/>
            <person name="Bart R.S."/>
            <person name="Setter T.L."/>
            <person name="Gleadow R.M."/>
            <person name="Kulakow P."/>
            <person name="Ferguson M.E."/>
            <person name="Rounsley S."/>
            <person name="Rokhsar D.S."/>
        </authorList>
    </citation>
    <scope>NUCLEOTIDE SEQUENCE [LARGE SCALE GENOMIC DNA]</scope>
    <source>
        <strain evidence="2">cv. AM560-2</strain>
    </source>
</reference>
<keyword evidence="2" id="KW-1185">Reference proteome</keyword>
<dbReference type="Proteomes" id="UP000091857">
    <property type="component" value="Chromosome 16"/>
</dbReference>
<sequence>MMKEMNINELQRDKEQLTYHPICSLHKLKVANPCKYCGAKRLNSKVKCITTKIPNDLLDLFTSINNEAKEFRKNVQLYNDEDLSPRDGNPCYFQLHFCNDNNELSDTQLSQNKVGAIWIKENHSNVQLERKIIIQTHSRHKHKVKYYFGCYDPLHYPLLNPKGKS</sequence>
<name>A0ACB7G7M6_MANES</name>
<protein>
    <submittedName>
        <fullName evidence="1">Uncharacterized protein</fullName>
    </submittedName>
</protein>
<evidence type="ECO:0000313" key="1">
    <source>
        <dbReference type="EMBL" id="KAG8635738.1"/>
    </source>
</evidence>
<organism evidence="1 2">
    <name type="scientific">Manihot esculenta</name>
    <name type="common">Cassava</name>
    <name type="synonym">Jatropha manihot</name>
    <dbReference type="NCBI Taxonomy" id="3983"/>
    <lineage>
        <taxon>Eukaryota</taxon>
        <taxon>Viridiplantae</taxon>
        <taxon>Streptophyta</taxon>
        <taxon>Embryophyta</taxon>
        <taxon>Tracheophyta</taxon>
        <taxon>Spermatophyta</taxon>
        <taxon>Magnoliopsida</taxon>
        <taxon>eudicotyledons</taxon>
        <taxon>Gunneridae</taxon>
        <taxon>Pentapetalae</taxon>
        <taxon>rosids</taxon>
        <taxon>fabids</taxon>
        <taxon>Malpighiales</taxon>
        <taxon>Euphorbiaceae</taxon>
        <taxon>Crotonoideae</taxon>
        <taxon>Manihoteae</taxon>
        <taxon>Manihot</taxon>
    </lineage>
</organism>
<comment type="caution">
    <text evidence="1">The sequence shown here is derived from an EMBL/GenBank/DDBJ whole genome shotgun (WGS) entry which is preliminary data.</text>
</comment>
<proteinExistence type="predicted"/>
<dbReference type="EMBL" id="CM004402">
    <property type="protein sequence ID" value="KAG8635738.1"/>
    <property type="molecule type" value="Genomic_DNA"/>
</dbReference>
<accession>A0ACB7G7M6</accession>